<comment type="caution">
    <text evidence="10">The sequence shown here is derived from an EMBL/GenBank/DDBJ whole genome shotgun (WGS) entry which is preliminary data.</text>
</comment>
<evidence type="ECO:0000256" key="7">
    <source>
        <dbReference type="ARBA" id="ARBA00023136"/>
    </source>
</evidence>
<feature type="region of interest" description="Disordered" evidence="8">
    <location>
        <begin position="296"/>
        <end position="317"/>
    </location>
</feature>
<keyword evidence="4" id="KW-0653">Protein transport</keyword>
<dbReference type="Pfam" id="PF22599">
    <property type="entry name" value="SecDF_P1_head"/>
    <property type="match status" value="1"/>
</dbReference>
<dbReference type="AlphaFoldDB" id="A0A2W4WCB8"/>
<dbReference type="GO" id="GO:0005886">
    <property type="term" value="C:plasma membrane"/>
    <property type="evidence" value="ECO:0007669"/>
    <property type="project" value="TreeGrafter"/>
</dbReference>
<evidence type="ECO:0000259" key="9">
    <source>
        <dbReference type="Pfam" id="PF22599"/>
    </source>
</evidence>
<dbReference type="PANTHER" id="PTHR30081">
    <property type="entry name" value="PROTEIN-EXPORT MEMBRANE PROTEIN SEC"/>
    <property type="match status" value="1"/>
</dbReference>
<keyword evidence="7" id="KW-0472">Membrane</keyword>
<gene>
    <name evidence="10" type="ORF">DCF25_11950</name>
</gene>
<dbReference type="EMBL" id="QBMC01000075">
    <property type="protein sequence ID" value="PZO16808.1"/>
    <property type="molecule type" value="Genomic_DNA"/>
</dbReference>
<name>A0A2W4WCB8_9CYAN</name>
<sequence length="317" mass="34735">MLAFWRVFAVNRGALEMMNKRWLWAIATTVLLSSCAKGLQEYQQLTLEVTVPKVEEVKAAKGSINTLDYLAETEAVLARRLRGFGVADGEVTSQRNPERIIVRLPVDVDVAAAETVLTRRGQLYLRNEKPETEVDLSAAIENLQRLLVKQNTLLQTEKTAEAEALTAEIEETRSKISDFFEPSELTGDRLQSAKAVQQEGDVWAVLIQFDEQGSEMFAQQTKEMAGTGRVIGLFLDNVLLSAPIVEVDFAKTGITGGEALIAGNFTAAGAKDLEIQLNSGALPVYLKTVAIASSEEIEQEQDNASEGTNKNVDAEKM</sequence>
<proteinExistence type="predicted"/>
<organism evidence="10 11">
    <name type="scientific">Leptolyngbya foveolarum</name>
    <dbReference type="NCBI Taxonomy" id="47253"/>
    <lineage>
        <taxon>Bacteria</taxon>
        <taxon>Bacillati</taxon>
        <taxon>Cyanobacteriota</taxon>
        <taxon>Cyanophyceae</taxon>
        <taxon>Leptolyngbyales</taxon>
        <taxon>Leptolyngbyaceae</taxon>
        <taxon>Leptolyngbya group</taxon>
        <taxon>Leptolyngbya</taxon>
    </lineage>
</organism>
<accession>A0A2W4WCB8</accession>
<keyword evidence="2" id="KW-1003">Cell membrane</keyword>
<evidence type="ECO:0000256" key="3">
    <source>
        <dbReference type="ARBA" id="ARBA00022692"/>
    </source>
</evidence>
<dbReference type="Gene3D" id="3.30.1360.200">
    <property type="match status" value="1"/>
</dbReference>
<evidence type="ECO:0000313" key="11">
    <source>
        <dbReference type="Proteomes" id="UP000249354"/>
    </source>
</evidence>
<dbReference type="GO" id="GO:0015031">
    <property type="term" value="P:protein transport"/>
    <property type="evidence" value="ECO:0007669"/>
    <property type="project" value="UniProtKB-KW"/>
</dbReference>
<dbReference type="Proteomes" id="UP000249354">
    <property type="component" value="Unassembled WGS sequence"/>
</dbReference>
<evidence type="ECO:0000256" key="4">
    <source>
        <dbReference type="ARBA" id="ARBA00022927"/>
    </source>
</evidence>
<dbReference type="PANTHER" id="PTHR30081:SF1">
    <property type="entry name" value="PROTEIN TRANSLOCASE SUBUNIT SECD"/>
    <property type="match status" value="1"/>
</dbReference>
<dbReference type="Gene3D" id="3.30.70.3400">
    <property type="match status" value="1"/>
</dbReference>
<reference evidence="11" key="1">
    <citation type="submission" date="2018-04" db="EMBL/GenBank/DDBJ databases">
        <authorList>
            <person name="Cornet L."/>
        </authorList>
    </citation>
    <scope>NUCLEOTIDE SEQUENCE [LARGE SCALE GENOMIC DNA]</scope>
</reference>
<evidence type="ECO:0000313" key="10">
    <source>
        <dbReference type="EMBL" id="PZO16808.1"/>
    </source>
</evidence>
<protein>
    <recommendedName>
        <fullName evidence="9">SecDF P1 head subdomain domain-containing protein</fullName>
    </recommendedName>
</protein>
<evidence type="ECO:0000256" key="6">
    <source>
        <dbReference type="ARBA" id="ARBA00023010"/>
    </source>
</evidence>
<evidence type="ECO:0000256" key="2">
    <source>
        <dbReference type="ARBA" id="ARBA00022475"/>
    </source>
</evidence>
<dbReference type="InterPro" id="IPR022813">
    <property type="entry name" value="SecD/SecF_arch_bac"/>
</dbReference>
<reference evidence="10 11" key="2">
    <citation type="submission" date="2018-06" db="EMBL/GenBank/DDBJ databases">
        <title>Metagenomic assembly of (sub)arctic Cyanobacteria and their associated microbiome from non-axenic cultures.</title>
        <authorList>
            <person name="Baurain D."/>
        </authorList>
    </citation>
    <scope>NUCLEOTIDE SEQUENCE [LARGE SCALE GENOMIC DNA]</scope>
    <source>
        <strain evidence="10">ULC129bin1</strain>
    </source>
</reference>
<keyword evidence="5" id="KW-1133">Transmembrane helix</keyword>
<dbReference type="InterPro" id="IPR054384">
    <property type="entry name" value="SecDF_P1_head"/>
</dbReference>
<evidence type="ECO:0000256" key="5">
    <source>
        <dbReference type="ARBA" id="ARBA00022989"/>
    </source>
</evidence>
<keyword evidence="3" id="KW-0812">Transmembrane</keyword>
<keyword evidence="6" id="KW-0811">Translocation</keyword>
<evidence type="ECO:0000256" key="8">
    <source>
        <dbReference type="SAM" id="MobiDB-lite"/>
    </source>
</evidence>
<dbReference type="PROSITE" id="PS51257">
    <property type="entry name" value="PROKAR_LIPOPROTEIN"/>
    <property type="match status" value="1"/>
</dbReference>
<feature type="domain" description="SecDF P1 head subdomain" evidence="9">
    <location>
        <begin position="183"/>
        <end position="284"/>
    </location>
</feature>
<keyword evidence="1" id="KW-0813">Transport</keyword>
<evidence type="ECO:0000256" key="1">
    <source>
        <dbReference type="ARBA" id="ARBA00022448"/>
    </source>
</evidence>